<sequence>MKVALATPDGATPVVIARHGASGHRPGHTIEA</sequence>
<dbReference type="GO" id="GO:0006629">
    <property type="term" value="P:lipid metabolic process"/>
    <property type="evidence" value="ECO:0007669"/>
    <property type="project" value="InterPro"/>
</dbReference>
<evidence type="ECO:0000313" key="3">
    <source>
        <dbReference type="Proteomes" id="UP000199377"/>
    </source>
</evidence>
<dbReference type="InterPro" id="IPR030395">
    <property type="entry name" value="GP_PDE_dom"/>
</dbReference>
<dbReference type="EMBL" id="FOQH01000006">
    <property type="protein sequence ID" value="SFI36423.1"/>
    <property type="molecule type" value="Genomic_DNA"/>
</dbReference>
<accession>A0A1I3HLA9</accession>
<dbReference type="AlphaFoldDB" id="A0A1I3HLA9"/>
<protein>
    <recommendedName>
        <fullName evidence="1">GP-PDE domain-containing protein</fullName>
    </recommendedName>
</protein>
<dbReference type="Proteomes" id="UP000199377">
    <property type="component" value="Unassembled WGS sequence"/>
</dbReference>
<feature type="domain" description="GP-PDE" evidence="1">
    <location>
        <begin position="13"/>
        <end position="32"/>
    </location>
</feature>
<dbReference type="GO" id="GO:0008081">
    <property type="term" value="F:phosphoric diester hydrolase activity"/>
    <property type="evidence" value="ECO:0007669"/>
    <property type="project" value="InterPro"/>
</dbReference>
<name>A0A1I3HLA9_9RHOB</name>
<evidence type="ECO:0000259" key="1">
    <source>
        <dbReference type="PROSITE" id="PS51704"/>
    </source>
</evidence>
<proteinExistence type="predicted"/>
<dbReference type="PROSITE" id="PS51704">
    <property type="entry name" value="GP_PDE"/>
    <property type="match status" value="1"/>
</dbReference>
<evidence type="ECO:0000313" key="2">
    <source>
        <dbReference type="EMBL" id="SFI36423.1"/>
    </source>
</evidence>
<gene>
    <name evidence="2" type="ORF">SAMN05216258_10656</name>
</gene>
<keyword evidence="3" id="KW-1185">Reference proteome</keyword>
<organism evidence="2 3">
    <name type="scientific">Albimonas pacifica</name>
    <dbReference type="NCBI Taxonomy" id="1114924"/>
    <lineage>
        <taxon>Bacteria</taxon>
        <taxon>Pseudomonadati</taxon>
        <taxon>Pseudomonadota</taxon>
        <taxon>Alphaproteobacteria</taxon>
        <taxon>Rhodobacterales</taxon>
        <taxon>Paracoccaceae</taxon>
        <taxon>Albimonas</taxon>
    </lineage>
</organism>
<reference evidence="2 3" key="1">
    <citation type="submission" date="2016-10" db="EMBL/GenBank/DDBJ databases">
        <authorList>
            <person name="de Groot N.N."/>
        </authorList>
    </citation>
    <scope>NUCLEOTIDE SEQUENCE [LARGE SCALE GENOMIC DNA]</scope>
    <source>
        <strain evidence="2 3">CGMCC 1.11030</strain>
    </source>
</reference>